<organism evidence="1 2">
    <name type="scientific">Artomyces pyxidatus</name>
    <dbReference type="NCBI Taxonomy" id="48021"/>
    <lineage>
        <taxon>Eukaryota</taxon>
        <taxon>Fungi</taxon>
        <taxon>Dikarya</taxon>
        <taxon>Basidiomycota</taxon>
        <taxon>Agaricomycotina</taxon>
        <taxon>Agaricomycetes</taxon>
        <taxon>Russulales</taxon>
        <taxon>Auriscalpiaceae</taxon>
        <taxon>Artomyces</taxon>
    </lineage>
</organism>
<reference evidence="1" key="2">
    <citation type="journal article" date="2022" name="New Phytol.">
        <title>Evolutionary transition to the ectomycorrhizal habit in the genomes of a hyperdiverse lineage of mushroom-forming fungi.</title>
        <authorList>
            <person name="Looney B."/>
            <person name="Miyauchi S."/>
            <person name="Morin E."/>
            <person name="Drula E."/>
            <person name="Courty P.E."/>
            <person name="Kohler A."/>
            <person name="Kuo A."/>
            <person name="LaButti K."/>
            <person name="Pangilinan J."/>
            <person name="Lipzen A."/>
            <person name="Riley R."/>
            <person name="Andreopoulos W."/>
            <person name="He G."/>
            <person name="Johnson J."/>
            <person name="Nolan M."/>
            <person name="Tritt A."/>
            <person name="Barry K.W."/>
            <person name="Grigoriev I.V."/>
            <person name="Nagy L.G."/>
            <person name="Hibbett D."/>
            <person name="Henrissat B."/>
            <person name="Matheny P.B."/>
            <person name="Labbe J."/>
            <person name="Martin F.M."/>
        </authorList>
    </citation>
    <scope>NUCLEOTIDE SEQUENCE</scope>
    <source>
        <strain evidence="1">HHB10654</strain>
    </source>
</reference>
<protein>
    <submittedName>
        <fullName evidence="1">Aldo/keto reductase</fullName>
    </submittedName>
</protein>
<gene>
    <name evidence="1" type="ORF">BV25DRAFT_1920012</name>
</gene>
<evidence type="ECO:0000313" key="2">
    <source>
        <dbReference type="Proteomes" id="UP000814140"/>
    </source>
</evidence>
<reference evidence="1" key="1">
    <citation type="submission" date="2021-03" db="EMBL/GenBank/DDBJ databases">
        <authorList>
            <consortium name="DOE Joint Genome Institute"/>
            <person name="Ahrendt S."/>
            <person name="Looney B.P."/>
            <person name="Miyauchi S."/>
            <person name="Morin E."/>
            <person name="Drula E."/>
            <person name="Courty P.E."/>
            <person name="Chicoki N."/>
            <person name="Fauchery L."/>
            <person name="Kohler A."/>
            <person name="Kuo A."/>
            <person name="Labutti K."/>
            <person name="Pangilinan J."/>
            <person name="Lipzen A."/>
            <person name="Riley R."/>
            <person name="Andreopoulos W."/>
            <person name="He G."/>
            <person name="Johnson J."/>
            <person name="Barry K.W."/>
            <person name="Grigoriev I.V."/>
            <person name="Nagy L."/>
            <person name="Hibbett D."/>
            <person name="Henrissat B."/>
            <person name="Matheny P.B."/>
            <person name="Labbe J."/>
            <person name="Martin F."/>
        </authorList>
    </citation>
    <scope>NUCLEOTIDE SEQUENCE</scope>
    <source>
        <strain evidence="1">HHB10654</strain>
    </source>
</reference>
<comment type="caution">
    <text evidence="1">The sequence shown here is derived from an EMBL/GenBank/DDBJ whole genome shotgun (WGS) entry which is preliminary data.</text>
</comment>
<evidence type="ECO:0000313" key="1">
    <source>
        <dbReference type="EMBL" id="KAI0057693.1"/>
    </source>
</evidence>
<sequence length="259" mass="27795">MVIPTFTLNDGNQIPALAFGSRTELCGKVTTLTFVVQPFHFLIIVEDATEAIVCAFHAGFSHVDTAALYGNEESVGRAVRESGFDRADLYVTTKYDGGDIPTAIRGSLDRLGIKSVDLYLIHTPRSVGVSNFSVAQLRTIVETGEPKPAVNQIFRNPYNHASHKALLAYSAEQRIVRLTTAPCGPVDPVLAQLARRIGGTPGQVLFKWVLAKGAAVVTTTSKSARIGEYLASVELPDLLPEEVVAIDGAGAQKTWASET</sequence>
<proteinExistence type="predicted"/>
<accession>A0ACB8SN48</accession>
<dbReference type="EMBL" id="MU277244">
    <property type="protein sequence ID" value="KAI0057693.1"/>
    <property type="molecule type" value="Genomic_DNA"/>
</dbReference>
<name>A0ACB8SN48_9AGAM</name>
<dbReference type="Proteomes" id="UP000814140">
    <property type="component" value="Unassembled WGS sequence"/>
</dbReference>
<keyword evidence="2" id="KW-1185">Reference proteome</keyword>